<organism evidence="2 3">
    <name type="scientific">Rhizophlyctis rosea</name>
    <dbReference type="NCBI Taxonomy" id="64517"/>
    <lineage>
        <taxon>Eukaryota</taxon>
        <taxon>Fungi</taxon>
        <taxon>Fungi incertae sedis</taxon>
        <taxon>Chytridiomycota</taxon>
        <taxon>Chytridiomycota incertae sedis</taxon>
        <taxon>Chytridiomycetes</taxon>
        <taxon>Rhizophlyctidales</taxon>
        <taxon>Rhizophlyctidaceae</taxon>
        <taxon>Rhizophlyctis</taxon>
    </lineage>
</organism>
<protein>
    <submittedName>
        <fullName evidence="2">Uncharacterized protein</fullName>
    </submittedName>
</protein>
<comment type="caution">
    <text evidence="2">The sequence shown here is derived from an EMBL/GenBank/DDBJ whole genome shotgun (WGS) entry which is preliminary data.</text>
</comment>
<sequence length="490" mass="55205">MSSHKALPIRQNTTHATAPPMTPLREPQCTTPITSSPTHERPLHVRRESTLYHQSYDKVLGRFTSNYAFLGESFFGTQSFVAAADSPETLCRAHEQRLVKIAKLLGALFAARSLSDGSVKPLSKVTAFAVGPHHILTVTDIFASTSLGDQPDTFYFSQALTPIWDRPETFQNWFTATLVESTKDYALFDLKDKVFEEWLKPTDSVPETDIDEFEKLVKQRAYRLQRCVAAICHHYRPSFERYEMEWYSIPALERSSLRPTVDEWSMLVGDTKCLSPGRIVHSQETEEGNFILNTCTYFEGACGAPIVPLYTTDLVFLGIVLEQNLTNPPHNLPCPHEPPQPHANHRQHLRLRLPLHRPSTLITLLRAAEYKAKHTTTHTAIPITVPKSSTLLTAMRSMLDNDVRGAWVFYTVIGKITYTDILKYCVPPSNAEPSWRGFQRSRRGVRVLRRGLCMLRMGFGRLLVGFLGAAQMGWIKCWGCEEGGRGGTGG</sequence>
<evidence type="ECO:0000313" key="3">
    <source>
        <dbReference type="Proteomes" id="UP001212841"/>
    </source>
</evidence>
<feature type="region of interest" description="Disordered" evidence="1">
    <location>
        <begin position="1"/>
        <end position="44"/>
    </location>
</feature>
<name>A0AAD5SJT1_9FUNG</name>
<reference evidence="2" key="1">
    <citation type="submission" date="2020-05" db="EMBL/GenBank/DDBJ databases">
        <title>Phylogenomic resolution of chytrid fungi.</title>
        <authorList>
            <person name="Stajich J.E."/>
            <person name="Amses K."/>
            <person name="Simmons R."/>
            <person name="Seto K."/>
            <person name="Myers J."/>
            <person name="Bonds A."/>
            <person name="Quandt C.A."/>
            <person name="Barry K."/>
            <person name="Liu P."/>
            <person name="Grigoriev I."/>
            <person name="Longcore J.E."/>
            <person name="James T.Y."/>
        </authorList>
    </citation>
    <scope>NUCLEOTIDE SEQUENCE</scope>
    <source>
        <strain evidence="2">JEL0318</strain>
    </source>
</reference>
<dbReference type="SUPFAM" id="SSF54631">
    <property type="entry name" value="CBS-domain pair"/>
    <property type="match status" value="1"/>
</dbReference>
<proteinExistence type="predicted"/>
<evidence type="ECO:0000313" key="2">
    <source>
        <dbReference type="EMBL" id="KAJ3056554.1"/>
    </source>
</evidence>
<gene>
    <name evidence="2" type="ORF">HK097_006187</name>
</gene>
<dbReference type="Proteomes" id="UP001212841">
    <property type="component" value="Unassembled WGS sequence"/>
</dbReference>
<feature type="compositionally biased region" description="Polar residues" evidence="1">
    <location>
        <begin position="28"/>
        <end position="37"/>
    </location>
</feature>
<keyword evidence="3" id="KW-1185">Reference proteome</keyword>
<evidence type="ECO:0000256" key="1">
    <source>
        <dbReference type="SAM" id="MobiDB-lite"/>
    </source>
</evidence>
<dbReference type="EMBL" id="JADGJD010000029">
    <property type="protein sequence ID" value="KAJ3056554.1"/>
    <property type="molecule type" value="Genomic_DNA"/>
</dbReference>
<dbReference type="AlphaFoldDB" id="A0AAD5SJT1"/>
<dbReference type="InterPro" id="IPR046342">
    <property type="entry name" value="CBS_dom_sf"/>
</dbReference>
<accession>A0AAD5SJT1</accession>